<reference evidence="1" key="1">
    <citation type="journal article" date="2015" name="Int. J. Syst. Evol. Microbiol.">
        <title>Rhizobium alvei sp. nov., isolated from a freshwater river.</title>
        <authorList>
            <person name="Sheu S.Y."/>
            <person name="Huang H.W."/>
            <person name="Young C.C."/>
            <person name="Chen W.M."/>
        </authorList>
    </citation>
    <scope>NUCLEOTIDE SEQUENCE</scope>
    <source>
        <strain evidence="1">TNR-22</strain>
    </source>
</reference>
<gene>
    <name evidence="1" type="ORF">Q4481_00765</name>
</gene>
<accession>A0ABT8YFH9</accession>
<organism evidence="1 2">
    <name type="scientific">Rhizobium alvei</name>
    <dbReference type="NCBI Taxonomy" id="1132659"/>
    <lineage>
        <taxon>Bacteria</taxon>
        <taxon>Pseudomonadati</taxon>
        <taxon>Pseudomonadota</taxon>
        <taxon>Alphaproteobacteria</taxon>
        <taxon>Hyphomicrobiales</taxon>
        <taxon>Rhizobiaceae</taxon>
        <taxon>Rhizobium/Agrobacterium group</taxon>
        <taxon>Rhizobium</taxon>
    </lineage>
</organism>
<name>A0ABT8YFH9_9HYPH</name>
<protein>
    <submittedName>
        <fullName evidence="1">Uncharacterized protein</fullName>
    </submittedName>
</protein>
<reference evidence="1" key="2">
    <citation type="submission" date="2023-07" db="EMBL/GenBank/DDBJ databases">
        <authorList>
            <person name="Shen H."/>
        </authorList>
    </citation>
    <scope>NUCLEOTIDE SEQUENCE</scope>
    <source>
        <strain evidence="1">TNR-22</strain>
    </source>
</reference>
<dbReference type="RefSeq" id="WP_304374293.1">
    <property type="nucleotide sequence ID" value="NZ_JAUOZU010000001.1"/>
</dbReference>
<dbReference type="EMBL" id="JAUOZU010000001">
    <property type="protein sequence ID" value="MDO6962464.1"/>
    <property type="molecule type" value="Genomic_DNA"/>
</dbReference>
<comment type="caution">
    <text evidence="1">The sequence shown here is derived from an EMBL/GenBank/DDBJ whole genome shotgun (WGS) entry which is preliminary data.</text>
</comment>
<proteinExistence type="predicted"/>
<keyword evidence="2" id="KW-1185">Reference proteome</keyword>
<evidence type="ECO:0000313" key="1">
    <source>
        <dbReference type="EMBL" id="MDO6962464.1"/>
    </source>
</evidence>
<evidence type="ECO:0000313" key="2">
    <source>
        <dbReference type="Proteomes" id="UP001174932"/>
    </source>
</evidence>
<sequence>MHILLRVAFYFRRKNISSRIAKMKYDAIISMVANAGQADKQAIAFIAIFEPAQLTAAKAAT</sequence>
<dbReference type="Proteomes" id="UP001174932">
    <property type="component" value="Unassembled WGS sequence"/>
</dbReference>